<organism evidence="2 3">
    <name type="scientific">Eptatretus burgeri</name>
    <name type="common">Inshore hagfish</name>
    <dbReference type="NCBI Taxonomy" id="7764"/>
    <lineage>
        <taxon>Eukaryota</taxon>
        <taxon>Metazoa</taxon>
        <taxon>Chordata</taxon>
        <taxon>Craniata</taxon>
        <taxon>Vertebrata</taxon>
        <taxon>Cyclostomata</taxon>
        <taxon>Myxini</taxon>
        <taxon>Myxiniformes</taxon>
        <taxon>Myxinidae</taxon>
        <taxon>Eptatretinae</taxon>
        <taxon>Eptatretus</taxon>
    </lineage>
</organism>
<reference evidence="2" key="1">
    <citation type="submission" date="2025-08" db="UniProtKB">
        <authorList>
            <consortium name="Ensembl"/>
        </authorList>
    </citation>
    <scope>IDENTIFICATION</scope>
</reference>
<dbReference type="Gene3D" id="3.30.420.10">
    <property type="entry name" value="Ribonuclease H-like superfamily/Ribonuclease H"/>
    <property type="match status" value="1"/>
</dbReference>
<dbReference type="GeneTree" id="ENSGT01150000288641"/>
<sequence length="189" mass="21618">MSIEHSQDNHQEVEGIWYSQDSASKLDDQTSSNKCQDGSHYSKKPTLSPVSKLQKNHSGDFEAMWQNILWSDGTKMELFGRNAKRYVSCKPNTSHHPKNTIPTVKHGGGSIMLWGMYRRMGKYNQGVQSWWRPIPTDSQLYLPPKVIPPSSNSGGCTLIQIRYSSFVFLINFLKFIEFVFHLEVVGYDV</sequence>
<name>A0A8C4PY27_EPTBU</name>
<reference evidence="2" key="2">
    <citation type="submission" date="2025-09" db="UniProtKB">
        <authorList>
            <consortium name="Ensembl"/>
        </authorList>
    </citation>
    <scope>IDENTIFICATION</scope>
</reference>
<dbReference type="Proteomes" id="UP000694388">
    <property type="component" value="Unplaced"/>
</dbReference>
<dbReference type="InterPro" id="IPR036397">
    <property type="entry name" value="RNaseH_sf"/>
</dbReference>
<feature type="compositionally biased region" description="Polar residues" evidence="1">
    <location>
        <begin position="19"/>
        <end position="36"/>
    </location>
</feature>
<proteinExistence type="predicted"/>
<keyword evidence="3" id="KW-1185">Reference proteome</keyword>
<accession>A0A8C4PY27</accession>
<evidence type="ECO:0000313" key="2">
    <source>
        <dbReference type="Ensembl" id="ENSEBUP00000004082.1"/>
    </source>
</evidence>
<dbReference type="AlphaFoldDB" id="A0A8C4PY27"/>
<evidence type="ECO:0000256" key="1">
    <source>
        <dbReference type="SAM" id="MobiDB-lite"/>
    </source>
</evidence>
<evidence type="ECO:0000313" key="3">
    <source>
        <dbReference type="Proteomes" id="UP000694388"/>
    </source>
</evidence>
<protein>
    <submittedName>
        <fullName evidence="2">Uncharacterized protein</fullName>
    </submittedName>
</protein>
<dbReference type="GO" id="GO:0003676">
    <property type="term" value="F:nucleic acid binding"/>
    <property type="evidence" value="ECO:0007669"/>
    <property type="project" value="InterPro"/>
</dbReference>
<feature type="region of interest" description="Disordered" evidence="1">
    <location>
        <begin position="1"/>
        <end position="54"/>
    </location>
</feature>
<feature type="compositionally biased region" description="Basic and acidic residues" evidence="1">
    <location>
        <begin position="1"/>
        <end position="13"/>
    </location>
</feature>
<dbReference type="Ensembl" id="ENSEBUT00000004497.1">
    <property type="protein sequence ID" value="ENSEBUP00000004082.1"/>
    <property type="gene ID" value="ENSEBUG00000002911.1"/>
</dbReference>